<feature type="domain" description="N-acetyltransferase" evidence="1">
    <location>
        <begin position="2"/>
        <end position="139"/>
    </location>
</feature>
<gene>
    <name evidence="2" type="ORF">ICC18_33325</name>
</gene>
<dbReference type="InterPro" id="IPR000182">
    <property type="entry name" value="GNAT_dom"/>
</dbReference>
<dbReference type="PROSITE" id="PS51186">
    <property type="entry name" value="GNAT"/>
    <property type="match status" value="1"/>
</dbReference>
<dbReference type="SUPFAM" id="SSF55729">
    <property type="entry name" value="Acyl-CoA N-acyltransferases (Nat)"/>
    <property type="match status" value="1"/>
</dbReference>
<evidence type="ECO:0000313" key="3">
    <source>
        <dbReference type="Proteomes" id="UP000650466"/>
    </source>
</evidence>
<comment type="caution">
    <text evidence="2">The sequence shown here is derived from an EMBL/GenBank/DDBJ whole genome shotgun (WGS) entry which is preliminary data.</text>
</comment>
<dbReference type="PANTHER" id="PTHR13355">
    <property type="entry name" value="GLUCOSAMINE 6-PHOSPHATE N-ACETYLTRANSFERASE"/>
    <property type="match status" value="1"/>
</dbReference>
<evidence type="ECO:0000313" key="2">
    <source>
        <dbReference type="EMBL" id="MBD0384892.1"/>
    </source>
</evidence>
<dbReference type="Proteomes" id="UP000650466">
    <property type="component" value="Unassembled WGS sequence"/>
</dbReference>
<keyword evidence="3" id="KW-1185">Reference proteome</keyword>
<dbReference type="CDD" id="cd04301">
    <property type="entry name" value="NAT_SF"/>
    <property type="match status" value="1"/>
</dbReference>
<name>A0A926KWK7_9BACL</name>
<sequence>MINYRRAILQDEQRVFDLAKKLATSAVVNEKDFKNVYLQLLEDGNVDIFVAELESRLIGYVLAFHHHTFYANGLISWVEELYVDEEYRGKYIGKALMELIEDAAKNRNSKLIALATRRASKFYEAIGYEQSATYYKRTL</sequence>
<dbReference type="InterPro" id="IPR016181">
    <property type="entry name" value="Acyl_CoA_acyltransferase"/>
</dbReference>
<accession>A0A926KWK7</accession>
<dbReference type="RefSeq" id="WP_188178648.1">
    <property type="nucleotide sequence ID" value="NZ_JACVVD010000033.1"/>
</dbReference>
<protein>
    <submittedName>
        <fullName evidence="2">GNAT family N-acetyltransferase</fullName>
    </submittedName>
</protein>
<evidence type="ECO:0000259" key="1">
    <source>
        <dbReference type="PROSITE" id="PS51186"/>
    </source>
</evidence>
<dbReference type="Pfam" id="PF13508">
    <property type="entry name" value="Acetyltransf_7"/>
    <property type="match status" value="1"/>
</dbReference>
<organism evidence="2 3">
    <name type="scientific">Paenibacillus sedimenti</name>
    <dbReference type="NCBI Taxonomy" id="2770274"/>
    <lineage>
        <taxon>Bacteria</taxon>
        <taxon>Bacillati</taxon>
        <taxon>Bacillota</taxon>
        <taxon>Bacilli</taxon>
        <taxon>Bacillales</taxon>
        <taxon>Paenibacillaceae</taxon>
        <taxon>Paenibacillus</taxon>
    </lineage>
</organism>
<reference evidence="2" key="1">
    <citation type="submission" date="2020-09" db="EMBL/GenBank/DDBJ databases">
        <title>Draft Genome Sequence of Paenibacillus sp. WST5.</title>
        <authorList>
            <person name="Bao Z."/>
        </authorList>
    </citation>
    <scope>NUCLEOTIDE SEQUENCE</scope>
    <source>
        <strain evidence="2">WST5</strain>
    </source>
</reference>
<dbReference type="Gene3D" id="3.40.630.30">
    <property type="match status" value="1"/>
</dbReference>
<dbReference type="AlphaFoldDB" id="A0A926KWK7"/>
<dbReference type="PANTHER" id="PTHR13355:SF23">
    <property type="entry name" value="FAMILY N-ACETYLTRANSFERASE, PUTATIVE (AFU_ORTHOLOGUE AFUA_3G00870)-RELATED"/>
    <property type="match status" value="1"/>
</dbReference>
<proteinExistence type="predicted"/>
<dbReference type="GO" id="GO:0008080">
    <property type="term" value="F:N-acetyltransferase activity"/>
    <property type="evidence" value="ECO:0007669"/>
    <property type="project" value="TreeGrafter"/>
</dbReference>
<dbReference type="InterPro" id="IPR039143">
    <property type="entry name" value="GNPNAT1-like"/>
</dbReference>
<dbReference type="EMBL" id="JACVVD010000033">
    <property type="protein sequence ID" value="MBD0384892.1"/>
    <property type="molecule type" value="Genomic_DNA"/>
</dbReference>